<feature type="domain" description="Glycoside hydrolase 123 catalytic" evidence="2">
    <location>
        <begin position="1035"/>
        <end position="1151"/>
    </location>
</feature>
<dbReference type="SUPFAM" id="SSF49899">
    <property type="entry name" value="Concanavalin A-like lectins/glucanases"/>
    <property type="match status" value="1"/>
</dbReference>
<dbReference type="InterPro" id="IPR025150">
    <property type="entry name" value="GH123_cat"/>
</dbReference>
<dbReference type="Pfam" id="PF06452">
    <property type="entry name" value="CBM9_1"/>
    <property type="match status" value="1"/>
</dbReference>
<dbReference type="Pfam" id="PF13385">
    <property type="entry name" value="Laminin_G_3"/>
    <property type="match status" value="1"/>
</dbReference>
<dbReference type="InterPro" id="IPR013320">
    <property type="entry name" value="ConA-like_dom_sf"/>
</dbReference>
<evidence type="ECO:0008006" key="5">
    <source>
        <dbReference type="Google" id="ProtNLM"/>
    </source>
</evidence>
<evidence type="ECO:0000259" key="1">
    <source>
        <dbReference type="Pfam" id="PF06452"/>
    </source>
</evidence>
<evidence type="ECO:0000259" key="2">
    <source>
        <dbReference type="Pfam" id="PF13320"/>
    </source>
</evidence>
<dbReference type="GO" id="GO:0016052">
    <property type="term" value="P:carbohydrate catabolic process"/>
    <property type="evidence" value="ECO:0007669"/>
    <property type="project" value="InterPro"/>
</dbReference>
<dbReference type="Gene3D" id="2.60.40.1190">
    <property type="match status" value="1"/>
</dbReference>
<dbReference type="InterPro" id="IPR010502">
    <property type="entry name" value="Carb-bd_dom_fam9"/>
</dbReference>
<dbReference type="GO" id="GO:0004553">
    <property type="term" value="F:hydrolase activity, hydrolyzing O-glycosyl compounds"/>
    <property type="evidence" value="ECO:0007669"/>
    <property type="project" value="InterPro"/>
</dbReference>
<gene>
    <name evidence="3" type="ORF">AUJ66_02155</name>
</gene>
<reference evidence="3 4" key="1">
    <citation type="journal article" date="2016" name="Environ. Microbiol.">
        <title>Genomic resolution of a cold subsurface aquifer community provides metabolic insights for novel microbes adapted to high CO concentrations.</title>
        <authorList>
            <person name="Probst A.J."/>
            <person name="Castelle C.J."/>
            <person name="Singh A."/>
            <person name="Brown C.T."/>
            <person name="Anantharaman K."/>
            <person name="Sharon I."/>
            <person name="Hug L.A."/>
            <person name="Burstein D."/>
            <person name="Emerson J.B."/>
            <person name="Thomas B.C."/>
            <person name="Banfield J.F."/>
        </authorList>
    </citation>
    <scope>NUCLEOTIDE SEQUENCE [LARGE SCALE GENOMIC DNA]</scope>
    <source>
        <strain evidence="3">CG1_02_38_46</strain>
    </source>
</reference>
<dbReference type="Gene3D" id="2.60.120.200">
    <property type="match status" value="1"/>
</dbReference>
<dbReference type="EMBL" id="MNUO01000033">
    <property type="protein sequence ID" value="OIN97856.1"/>
    <property type="molecule type" value="Genomic_DNA"/>
</dbReference>
<dbReference type="Proteomes" id="UP000182278">
    <property type="component" value="Unassembled WGS sequence"/>
</dbReference>
<protein>
    <recommendedName>
        <fullName evidence="5">Glycoside hydrolase 123 C-terminal domain-containing protein</fullName>
    </recommendedName>
</protein>
<organism evidence="3 4">
    <name type="scientific">Candidatus Desantisbacteria bacterium CG1_02_38_46</name>
    <dbReference type="NCBI Taxonomy" id="1817893"/>
    <lineage>
        <taxon>Bacteria</taxon>
        <taxon>Candidatus Desantisiibacteriota</taxon>
    </lineage>
</organism>
<accession>A0A1J4SEZ5</accession>
<comment type="caution">
    <text evidence="3">The sequence shown here is derived from an EMBL/GenBank/DDBJ whole genome shotgun (WGS) entry which is preliminary data.</text>
</comment>
<name>A0A1J4SEZ5_9BACT</name>
<dbReference type="Pfam" id="PF13320">
    <property type="entry name" value="GH123_cat"/>
    <property type="match status" value="1"/>
</dbReference>
<feature type="domain" description="Carbohydrate-binding" evidence="1">
    <location>
        <begin position="314"/>
        <end position="453"/>
    </location>
</feature>
<sequence>MKRLMVSIFCWGIFLTVLVEPAGARPKILLLSHFNEGLDADISTGDKTSGGRDAQITSGGRGYPFKNSLPLPEALDLTAESGNFCANLSYALKNNIDLEQGTVGFWVKFKREIAQMFKGTRVLFGMWIGPPGEQGYPKYHFWAYKVADSTEIRAHFSDEYQSSNWVCKGDISHWKANEWHHIFITWDAVSEKKRIKLYLDGEYVAECGPYYPLSTPPERFGLGHPWIGYRSEAYFDEFVIYDTPLTDEEVEEDYKWMVKGNELPYGITKKAVVQKVSETKEVKKEAVQEKPVFEEQKKEIKKAKALYIDKPLQIDGQLDEEAWSVASPITPFLLKDGKEPEASSKAYLLYNRSYLYVGFRFEEPHMDKLHCSYTQRDHNTWNDDCIEVFLDTKESPQTKFHFILNAANGIYDARITDKTYNANTKSAIYKGKNFWSGELAVPFNDLGSLPLLGGEWGINIARERYAGTKENSCWIGGAAYFNPAEMPGVLLFGEGATSNKITLVKVVNPGQLFFGYNIFTAQITNKTTDLLSLCSRIEVTSNKGLSLRKSEQDFTIRPDQVHSLNLPYTLLSDEDANVIFSIVQTDNKNVVFIGKYQIKDIPFFRFSSSQLKKLIPSYQRINETLSPAHFISKEMRSVLEKTETQISLFDNEVSSCIKERKNISTQSWLSLKEGLEEFDNWEKNHRIMYWERGPWLKVQPADLPTKVTRTTEIRAQLAKGELESASFMITNLLCLEGLNIRIMPGDLKDSSGKVFSKDRIRIREVVLVSTMSKELVANPLVGNEANIFFIPAGESKQIWITIDARGAEAGDYSGEITIKPLNLISGEIDSLIKLPLQVKIWDFELPPTGKNPLNVFIWTGGDLPEPDRLTVVKDLDEHRVNVVPLSKNRSGWMRGLEDQTKRTEPTMQWWQKGIWDWKVKVDYNYNFDDPFIKEAKSRGLKLLMGFVTPKTPQFISGLVQNLKELGFSHDELYVHAGPDEFQEKDVPMMIERGKIYRQLDPNVKYGPTVTTYGPRAPGAESIKRLTPYMDFWMVHMGQFYPQTEQSKEKLRFFQDTGLKVWVYSCSIWMNTLSLIDYYRLNPWKVWKLGLDGTGFWTYHTWQGDSWDPFDKERYTRYGDNGMVYEGGRNDVVSSKHWEAFREGVEDYCYLYLLKQAIEKADKRGKDTKEFKQLLSNSVDDVLNNPNLAILENYRVKIAAAIIGLEKK</sequence>
<evidence type="ECO:0000313" key="4">
    <source>
        <dbReference type="Proteomes" id="UP000182278"/>
    </source>
</evidence>
<dbReference type="GO" id="GO:0030246">
    <property type="term" value="F:carbohydrate binding"/>
    <property type="evidence" value="ECO:0007669"/>
    <property type="project" value="InterPro"/>
</dbReference>
<proteinExistence type="predicted"/>
<dbReference type="AlphaFoldDB" id="A0A1J4SEZ5"/>
<dbReference type="STRING" id="1817893.AUJ66_02155"/>
<evidence type="ECO:0000313" key="3">
    <source>
        <dbReference type="EMBL" id="OIN97856.1"/>
    </source>
</evidence>
<dbReference type="SUPFAM" id="SSF49344">
    <property type="entry name" value="CBD9-like"/>
    <property type="match status" value="1"/>
</dbReference>